<reference evidence="2" key="1">
    <citation type="journal article" date="2020" name="Stud. Mycol.">
        <title>101 Dothideomycetes genomes: a test case for predicting lifestyles and emergence of pathogens.</title>
        <authorList>
            <person name="Haridas S."/>
            <person name="Albert R."/>
            <person name="Binder M."/>
            <person name="Bloem J."/>
            <person name="Labutti K."/>
            <person name="Salamov A."/>
            <person name="Andreopoulos B."/>
            <person name="Baker S."/>
            <person name="Barry K."/>
            <person name="Bills G."/>
            <person name="Bluhm B."/>
            <person name="Cannon C."/>
            <person name="Castanera R."/>
            <person name="Culley D."/>
            <person name="Daum C."/>
            <person name="Ezra D."/>
            <person name="Gonzalez J."/>
            <person name="Henrissat B."/>
            <person name="Kuo A."/>
            <person name="Liang C."/>
            <person name="Lipzen A."/>
            <person name="Lutzoni F."/>
            <person name="Magnuson J."/>
            <person name="Mondo S."/>
            <person name="Nolan M."/>
            <person name="Ohm R."/>
            <person name="Pangilinan J."/>
            <person name="Park H.-J."/>
            <person name="Ramirez L."/>
            <person name="Alfaro M."/>
            <person name="Sun H."/>
            <person name="Tritt A."/>
            <person name="Yoshinaga Y."/>
            <person name="Zwiers L.-H."/>
            <person name="Turgeon B."/>
            <person name="Goodwin S."/>
            <person name="Spatafora J."/>
            <person name="Crous P."/>
            <person name="Grigoriev I."/>
        </authorList>
    </citation>
    <scope>NUCLEOTIDE SEQUENCE</scope>
    <source>
        <strain evidence="2">CBS 379.55</strain>
    </source>
</reference>
<protein>
    <submittedName>
        <fullName evidence="2">Uncharacterized protein</fullName>
    </submittedName>
</protein>
<keyword evidence="1" id="KW-1133">Transmembrane helix</keyword>
<accession>A0A6A6JAW5</accession>
<feature type="transmembrane region" description="Helical" evidence="1">
    <location>
        <begin position="6"/>
        <end position="28"/>
    </location>
</feature>
<proteinExistence type="predicted"/>
<dbReference type="EMBL" id="ML986510">
    <property type="protein sequence ID" value="KAF2273407.1"/>
    <property type="molecule type" value="Genomic_DNA"/>
</dbReference>
<evidence type="ECO:0000313" key="3">
    <source>
        <dbReference type="Proteomes" id="UP000800097"/>
    </source>
</evidence>
<dbReference type="RefSeq" id="XP_033650946.1">
    <property type="nucleotide sequence ID" value="XM_033802785.1"/>
</dbReference>
<sequence>MLGIDWGLLGVLGVLGLVVWLCLVGLCYSFDEVSMVQMESEPKEKKEGKEKRTLLRPPMAGSAIHYLEKQSRHRVPAPHLPYYVHAAIREFPGVTGAIEYLSSTVWRCEISIRACLESREKTCHWHRWQKRLMVRKFDVSDENRGFALWEGSRRWESRFTHRIP</sequence>
<dbReference type="GeneID" id="54555960"/>
<evidence type="ECO:0000256" key="1">
    <source>
        <dbReference type="SAM" id="Phobius"/>
    </source>
</evidence>
<keyword evidence="3" id="KW-1185">Reference proteome</keyword>
<dbReference type="Proteomes" id="UP000800097">
    <property type="component" value="Unassembled WGS sequence"/>
</dbReference>
<organism evidence="2 3">
    <name type="scientific">Westerdykella ornata</name>
    <dbReference type="NCBI Taxonomy" id="318751"/>
    <lineage>
        <taxon>Eukaryota</taxon>
        <taxon>Fungi</taxon>
        <taxon>Dikarya</taxon>
        <taxon>Ascomycota</taxon>
        <taxon>Pezizomycotina</taxon>
        <taxon>Dothideomycetes</taxon>
        <taxon>Pleosporomycetidae</taxon>
        <taxon>Pleosporales</taxon>
        <taxon>Sporormiaceae</taxon>
        <taxon>Westerdykella</taxon>
    </lineage>
</organism>
<gene>
    <name evidence="2" type="ORF">EI97DRAFT_503486</name>
</gene>
<dbReference type="AlphaFoldDB" id="A0A6A6JAW5"/>
<keyword evidence="1" id="KW-0812">Transmembrane</keyword>
<name>A0A6A6JAW5_WESOR</name>
<keyword evidence="1" id="KW-0472">Membrane</keyword>
<evidence type="ECO:0000313" key="2">
    <source>
        <dbReference type="EMBL" id="KAF2273407.1"/>
    </source>
</evidence>